<dbReference type="PANTHER" id="PTHR34793">
    <property type="entry name" value="PROTEIN THYLAKOID FORMATION 1, CHLOROPLASTIC"/>
    <property type="match status" value="1"/>
</dbReference>
<dbReference type="AlphaFoldDB" id="M2WRB2"/>
<dbReference type="InterPro" id="IPR017499">
    <property type="entry name" value="Thf1"/>
</dbReference>
<evidence type="ECO:0000313" key="3">
    <source>
        <dbReference type="EMBL" id="EME26335.1"/>
    </source>
</evidence>
<evidence type="ECO:0000313" key="4">
    <source>
        <dbReference type="Proteomes" id="UP000030680"/>
    </source>
</evidence>
<evidence type="ECO:0000256" key="1">
    <source>
        <dbReference type="ARBA" id="ARBA00023054"/>
    </source>
</evidence>
<dbReference type="RefSeq" id="XP_005702855.1">
    <property type="nucleotide sequence ID" value="XM_005702798.1"/>
</dbReference>
<organism evidence="3 4">
    <name type="scientific">Galdieria sulphuraria</name>
    <name type="common">Red alga</name>
    <dbReference type="NCBI Taxonomy" id="130081"/>
    <lineage>
        <taxon>Eukaryota</taxon>
        <taxon>Rhodophyta</taxon>
        <taxon>Bangiophyceae</taxon>
        <taxon>Galdieriales</taxon>
        <taxon>Galdieriaceae</taxon>
        <taxon>Galdieria</taxon>
    </lineage>
</organism>
<dbReference type="OrthoDB" id="4812at2759"/>
<dbReference type="eggNOG" id="ENOG502QUQV">
    <property type="taxonomic scope" value="Eukaryota"/>
</dbReference>
<gene>
    <name evidence="3" type="ORF">Gasu_60110</name>
</gene>
<dbReference type="KEGG" id="gsl:Gasu_60110"/>
<feature type="region of interest" description="Disordered" evidence="2">
    <location>
        <begin position="295"/>
        <end position="316"/>
    </location>
</feature>
<feature type="compositionally biased region" description="Basic and acidic residues" evidence="2">
    <location>
        <begin position="295"/>
        <end position="304"/>
    </location>
</feature>
<protein>
    <submittedName>
        <fullName evidence="3">Thylakoid protein</fullName>
    </submittedName>
</protein>
<keyword evidence="4" id="KW-1185">Reference proteome</keyword>
<sequence length="316" mass="36620">MVIIQEQLCKQVVKPRIGCQACFILTWHFSCRVQRHDLFSHRNRWKPVQVPSVYRTKRRMECRSIENLKESSASNSLPTQNGTVRTVAETISDFLKHFRHPIPSIYRTIVQELLVTTHLARVAVGFQYDPVFALGYQMVTQVFFKSYPKVEEKEKLFDSMCKALLLDYERMKKDASVLEEWTRSRTEREILLAIEEGGDDPLANLLHSIAQNDGFVYSRLFGLGLVRMMELCGEEANSERCQKWASALHISSLKLEQDLDTYQQSLERLKQAEQLFAELEARQKKKLAEKLAEKAKRAQEEAMKAEQQMTEPNSSV</sequence>
<dbReference type="Pfam" id="PF11264">
    <property type="entry name" value="ThylakoidFormat"/>
    <property type="match status" value="1"/>
</dbReference>
<evidence type="ECO:0000256" key="2">
    <source>
        <dbReference type="SAM" id="MobiDB-lite"/>
    </source>
</evidence>
<dbReference type="EMBL" id="KB454552">
    <property type="protein sequence ID" value="EME26335.1"/>
    <property type="molecule type" value="Genomic_DNA"/>
</dbReference>
<name>M2WRB2_GALSU</name>
<dbReference type="Proteomes" id="UP000030680">
    <property type="component" value="Unassembled WGS sequence"/>
</dbReference>
<dbReference type="STRING" id="130081.M2WRB2"/>
<keyword evidence="1" id="KW-0175">Coiled coil</keyword>
<dbReference type="OMA" id="MVEMHLL"/>
<dbReference type="GeneID" id="17085313"/>
<dbReference type="Gramene" id="EME26335">
    <property type="protein sequence ID" value="EME26335"/>
    <property type="gene ID" value="Gasu_60110"/>
</dbReference>
<proteinExistence type="predicted"/>
<accession>M2WRB2</accession>
<dbReference type="PANTHER" id="PTHR34793:SF1">
    <property type="entry name" value="PROTEIN THYLAKOID FORMATION 1, CHLOROPLASTIC"/>
    <property type="match status" value="1"/>
</dbReference>
<dbReference type="NCBIfam" id="TIGR03060">
    <property type="entry name" value="PS_II_psb29"/>
    <property type="match status" value="1"/>
</dbReference>
<dbReference type="GO" id="GO:0010207">
    <property type="term" value="P:photosystem II assembly"/>
    <property type="evidence" value="ECO:0007669"/>
    <property type="project" value="InterPro"/>
</dbReference>
<reference evidence="4" key="1">
    <citation type="journal article" date="2013" name="Science">
        <title>Gene transfer from bacteria and archaea facilitated evolution of an extremophilic eukaryote.</title>
        <authorList>
            <person name="Schonknecht G."/>
            <person name="Chen W.H."/>
            <person name="Ternes C.M."/>
            <person name="Barbier G.G."/>
            <person name="Shrestha R.P."/>
            <person name="Stanke M."/>
            <person name="Brautigam A."/>
            <person name="Baker B.J."/>
            <person name="Banfield J.F."/>
            <person name="Garavito R.M."/>
            <person name="Carr K."/>
            <person name="Wilkerson C."/>
            <person name="Rensing S.A."/>
            <person name="Gagneul D."/>
            <person name="Dickenson N.E."/>
            <person name="Oesterhelt C."/>
            <person name="Lercher M.J."/>
            <person name="Weber A.P."/>
        </authorList>
    </citation>
    <scope>NUCLEOTIDE SEQUENCE [LARGE SCALE GENOMIC DNA]</scope>
    <source>
        <strain evidence="4">074W</strain>
    </source>
</reference>